<feature type="transmembrane region" description="Helical" evidence="1">
    <location>
        <begin position="28"/>
        <end position="49"/>
    </location>
</feature>
<evidence type="ECO:0000313" key="3">
    <source>
        <dbReference type="EMBL" id="KAK6727560.1"/>
    </source>
</evidence>
<dbReference type="Proteomes" id="UP001303046">
    <property type="component" value="Unassembled WGS sequence"/>
</dbReference>
<name>A0ABR1BQQ5_NECAM</name>
<dbReference type="PANTHER" id="PTHR19297">
    <property type="entry name" value="GLYCOSYLTRANSFERASE 14 FAMILY MEMBER"/>
    <property type="match status" value="1"/>
</dbReference>
<organism evidence="3 4">
    <name type="scientific">Necator americanus</name>
    <name type="common">Human hookworm</name>
    <dbReference type="NCBI Taxonomy" id="51031"/>
    <lineage>
        <taxon>Eukaryota</taxon>
        <taxon>Metazoa</taxon>
        <taxon>Ecdysozoa</taxon>
        <taxon>Nematoda</taxon>
        <taxon>Chromadorea</taxon>
        <taxon>Rhabditida</taxon>
        <taxon>Rhabditina</taxon>
        <taxon>Rhabditomorpha</taxon>
        <taxon>Strongyloidea</taxon>
        <taxon>Ancylostomatidae</taxon>
        <taxon>Bunostominae</taxon>
        <taxon>Necator</taxon>
    </lineage>
</organism>
<reference evidence="3 4" key="1">
    <citation type="submission" date="2023-08" db="EMBL/GenBank/DDBJ databases">
        <title>A Necator americanus chromosomal reference genome.</title>
        <authorList>
            <person name="Ilik V."/>
            <person name="Petrzelkova K.J."/>
            <person name="Pardy F."/>
            <person name="Fuh T."/>
            <person name="Niatou-Singa F.S."/>
            <person name="Gouil Q."/>
            <person name="Baker L."/>
            <person name="Ritchie M.E."/>
            <person name="Jex A.R."/>
            <person name="Gazzola D."/>
            <person name="Li H."/>
            <person name="Toshio Fujiwara R."/>
            <person name="Zhan B."/>
            <person name="Aroian R.V."/>
            <person name="Pafco B."/>
            <person name="Schwarz E.M."/>
        </authorList>
    </citation>
    <scope>NUCLEOTIDE SEQUENCE [LARGE SCALE GENOMIC DNA]</scope>
    <source>
        <strain evidence="3 4">Aroian</strain>
        <tissue evidence="3">Whole animal</tissue>
    </source>
</reference>
<keyword evidence="4" id="KW-1185">Reference proteome</keyword>
<accession>A0ABR1BQQ5</accession>
<gene>
    <name evidence="3" type="primary">Necator_chrI.g1447</name>
    <name evidence="3" type="ORF">RB195_005321</name>
</gene>
<keyword evidence="1" id="KW-0472">Membrane</keyword>
<evidence type="ECO:0000256" key="2">
    <source>
        <dbReference type="SAM" id="SignalP"/>
    </source>
</evidence>
<feature type="chain" id="PRO_5046696550" evidence="2">
    <location>
        <begin position="19"/>
        <end position="268"/>
    </location>
</feature>
<dbReference type="PANTHER" id="PTHR19297:SF185">
    <property type="entry name" value="BETA-1,3-GALACTOSYL-O-GLYCOSYL-GLYCOPROTEIN BETA-1,6-N-ACETYLGLUCOSAMINYLTRANSFERASE 3"/>
    <property type="match status" value="1"/>
</dbReference>
<comment type="caution">
    <text evidence="3">The sequence shown here is derived from an EMBL/GenBank/DDBJ whole genome shotgun (WGS) entry which is preliminary data.</text>
</comment>
<sequence>MFKFGALLAVVAVQLAFAADPLDLSKLLSGLPLIGGLGGTVGGIVGGVTGGNGTSVAGFAALAPVLGLVQAVLAVVIALLSSLLGGLPGGLGGILNLVHEQLRFLNGTLCADESLWATIAGNPEKLPMPGGFDAKEFLQRTFGENYSKWFRPNGAPWITPSLLSNETTVDADLHIDNYVISRYQQWQIRSNSICRGRYYRLSCVFGVDDLPTLVKRHELLAHKLYLGFQPASFLCLIQEIRRRSIRPSPDFVAARYHNLPDGPIRDKY</sequence>
<protein>
    <submittedName>
        <fullName evidence="3">Uncharacterized protein</fullName>
    </submittedName>
</protein>
<keyword evidence="1" id="KW-1133">Transmembrane helix</keyword>
<feature type="transmembrane region" description="Helical" evidence="1">
    <location>
        <begin position="56"/>
        <end position="80"/>
    </location>
</feature>
<proteinExistence type="predicted"/>
<feature type="signal peptide" evidence="2">
    <location>
        <begin position="1"/>
        <end position="18"/>
    </location>
</feature>
<dbReference type="EMBL" id="JAVFWL010000001">
    <property type="protein sequence ID" value="KAK6727560.1"/>
    <property type="molecule type" value="Genomic_DNA"/>
</dbReference>
<evidence type="ECO:0000256" key="1">
    <source>
        <dbReference type="SAM" id="Phobius"/>
    </source>
</evidence>
<keyword evidence="2" id="KW-0732">Signal</keyword>
<keyword evidence="1" id="KW-0812">Transmembrane</keyword>
<evidence type="ECO:0000313" key="4">
    <source>
        <dbReference type="Proteomes" id="UP001303046"/>
    </source>
</evidence>